<reference evidence="2" key="1">
    <citation type="journal article" date="2019" name="Int. J. Syst. Evol. Microbiol.">
        <title>The Global Catalogue of Microorganisms (GCM) 10K type strain sequencing project: providing services to taxonomists for standard genome sequencing and annotation.</title>
        <authorList>
            <consortium name="The Broad Institute Genomics Platform"/>
            <consortium name="The Broad Institute Genome Sequencing Center for Infectious Disease"/>
            <person name="Wu L."/>
            <person name="Ma J."/>
        </authorList>
    </citation>
    <scope>NUCLEOTIDE SEQUENCE [LARGE SCALE GENOMIC DNA]</scope>
    <source>
        <strain evidence="2">CCM 2767</strain>
    </source>
</reference>
<protein>
    <submittedName>
        <fullName evidence="1">Uncharacterized protein</fullName>
    </submittedName>
</protein>
<comment type="caution">
    <text evidence="1">The sequence shown here is derived from an EMBL/GenBank/DDBJ whole genome shotgun (WGS) entry which is preliminary data.</text>
</comment>
<dbReference type="EMBL" id="BMDI01000001">
    <property type="protein sequence ID" value="GGI15700.1"/>
    <property type="molecule type" value="Genomic_DNA"/>
</dbReference>
<sequence>MCGRISQARDLMDYLSSIGLPESRIFDIMPPPRRYTPSGRKKKLPLHINAGRKVSQQLLVFCVEERSCIDTCK</sequence>
<organism evidence="1 2">
    <name type="scientific">Oxalicibacterium faecigallinarum</name>
    <dbReference type="NCBI Taxonomy" id="573741"/>
    <lineage>
        <taxon>Bacteria</taxon>
        <taxon>Pseudomonadati</taxon>
        <taxon>Pseudomonadota</taxon>
        <taxon>Betaproteobacteria</taxon>
        <taxon>Burkholderiales</taxon>
        <taxon>Oxalobacteraceae</taxon>
        <taxon>Oxalicibacterium</taxon>
    </lineage>
</organism>
<accession>A0A8J3AKT8</accession>
<evidence type="ECO:0000313" key="1">
    <source>
        <dbReference type="EMBL" id="GGI15700.1"/>
    </source>
</evidence>
<keyword evidence="2" id="KW-1185">Reference proteome</keyword>
<name>A0A8J3AKT8_9BURK</name>
<dbReference type="Proteomes" id="UP000642180">
    <property type="component" value="Unassembled WGS sequence"/>
</dbReference>
<gene>
    <name evidence="1" type="ORF">GCM10008066_00210</name>
</gene>
<dbReference type="AlphaFoldDB" id="A0A8J3AKT8"/>
<evidence type="ECO:0000313" key="2">
    <source>
        <dbReference type="Proteomes" id="UP000642180"/>
    </source>
</evidence>
<proteinExistence type="predicted"/>